<keyword evidence="2" id="KW-1185">Reference proteome</keyword>
<reference evidence="1 2" key="1">
    <citation type="submission" date="2015-04" db="EMBL/GenBank/DDBJ databases">
        <authorList>
            <person name="Syromyatnikov M.Y."/>
            <person name="Popov V.N."/>
        </authorList>
    </citation>
    <scope>NUCLEOTIDE SEQUENCE [LARGE SCALE GENOMIC DNA]</scope>
</reference>
<name>A0A1J1HWR3_9DIPT</name>
<evidence type="ECO:0000313" key="1">
    <source>
        <dbReference type="EMBL" id="CRK91796.1"/>
    </source>
</evidence>
<proteinExistence type="predicted"/>
<accession>A0A1J1HWR3</accession>
<dbReference type="AlphaFoldDB" id="A0A1J1HWR3"/>
<protein>
    <submittedName>
        <fullName evidence="1">CLUMA_CG005427, isoform A</fullName>
    </submittedName>
</protein>
<sequence length="45" mass="5801">MMIRDIKEMKSDFELTPTFYYLRFEFNMTRNCLRFFLKCFLYFYS</sequence>
<gene>
    <name evidence="1" type="ORF">CLUMA_CG005427</name>
</gene>
<dbReference type="EMBL" id="CVRI01000021">
    <property type="protein sequence ID" value="CRK91796.1"/>
    <property type="molecule type" value="Genomic_DNA"/>
</dbReference>
<organism evidence="1 2">
    <name type="scientific">Clunio marinus</name>
    <dbReference type="NCBI Taxonomy" id="568069"/>
    <lineage>
        <taxon>Eukaryota</taxon>
        <taxon>Metazoa</taxon>
        <taxon>Ecdysozoa</taxon>
        <taxon>Arthropoda</taxon>
        <taxon>Hexapoda</taxon>
        <taxon>Insecta</taxon>
        <taxon>Pterygota</taxon>
        <taxon>Neoptera</taxon>
        <taxon>Endopterygota</taxon>
        <taxon>Diptera</taxon>
        <taxon>Nematocera</taxon>
        <taxon>Chironomoidea</taxon>
        <taxon>Chironomidae</taxon>
        <taxon>Clunio</taxon>
    </lineage>
</organism>
<evidence type="ECO:0000313" key="2">
    <source>
        <dbReference type="Proteomes" id="UP000183832"/>
    </source>
</evidence>
<dbReference type="Proteomes" id="UP000183832">
    <property type="component" value="Unassembled WGS sequence"/>
</dbReference>